<proteinExistence type="predicted"/>
<dbReference type="STRING" id="41688.A0A2N3NGC1"/>
<dbReference type="Gene3D" id="1.10.3970.10">
    <property type="entry name" value="BSD domain"/>
    <property type="match status" value="1"/>
</dbReference>
<dbReference type="InterPro" id="IPR051494">
    <property type="entry name" value="BSD_domain-containing"/>
</dbReference>
<sequence>MDIAYDHIQENSLPRTDDDETKKDAKQAPQQQPTLNEDIQEAYKAFSSSAWGSRIGGFFGTVVKQGSQERNWVPRLAADSLNFQGEQVYSHAQQEFTAVSGEATRGFSDLREAVINRTRSLSLTGPVATQSNSADQATREANQTEGEDRSATPTNKAPEGTYLGRFKSEAAKRLHDLQKAEDAADEALLRFGSNIRDFLKGAITIAPPTDGSEQGSTVMFESTDAQGKRVIHTSRFDAQLHVIHTTTDSFSKDPDSDEYGAWVKDFDVEKKTADISNDLAKYPELRATMEKLVPDTIPYADFWKRYYFLRHTIETAEARRRDLLKAASAEDEVGWGDDSDDEDDTMNTTTAPQIKATGSAESSTTLHPPAPAAVSSLKPRKSNDEKSQPDSEASYDVVGAQSGVPSQAPNSPKESKKDDESDDDWE</sequence>
<feature type="region of interest" description="Disordered" evidence="1">
    <location>
        <begin position="327"/>
        <end position="426"/>
    </location>
</feature>
<dbReference type="Pfam" id="PF03909">
    <property type="entry name" value="BSD"/>
    <property type="match status" value="1"/>
</dbReference>
<dbReference type="InterPro" id="IPR005607">
    <property type="entry name" value="BSD_dom"/>
</dbReference>
<evidence type="ECO:0000313" key="3">
    <source>
        <dbReference type="EMBL" id="PKS11402.1"/>
    </source>
</evidence>
<keyword evidence="4" id="KW-1185">Reference proteome</keyword>
<dbReference type="OrthoDB" id="73788at2759"/>
<feature type="compositionally biased region" description="Polar residues" evidence="1">
    <location>
        <begin position="121"/>
        <end position="144"/>
    </location>
</feature>
<feature type="compositionally biased region" description="Acidic residues" evidence="1">
    <location>
        <begin position="329"/>
        <end position="345"/>
    </location>
</feature>
<name>A0A2N3NGC1_9PEZI</name>
<accession>A0A2N3NGC1</accession>
<dbReference type="PANTHER" id="PTHR16019:SF5">
    <property type="entry name" value="BSD DOMAIN-CONTAINING PROTEIN 1"/>
    <property type="match status" value="1"/>
</dbReference>
<feature type="region of interest" description="Disordered" evidence="1">
    <location>
        <begin position="1"/>
        <end position="37"/>
    </location>
</feature>
<dbReference type="EMBL" id="NLAX01000008">
    <property type="protein sequence ID" value="PKS11402.1"/>
    <property type="molecule type" value="Genomic_DNA"/>
</dbReference>
<dbReference type="PANTHER" id="PTHR16019">
    <property type="entry name" value="SYNAPSE-ASSOCIATED PROTEIN"/>
    <property type="match status" value="1"/>
</dbReference>
<dbReference type="AlphaFoldDB" id="A0A2N3NGC1"/>
<feature type="compositionally biased region" description="Polar residues" evidence="1">
    <location>
        <begin position="403"/>
        <end position="412"/>
    </location>
</feature>
<feature type="region of interest" description="Disordered" evidence="1">
    <location>
        <begin position="121"/>
        <end position="161"/>
    </location>
</feature>
<protein>
    <recommendedName>
        <fullName evidence="2">BSD domain-containing protein</fullName>
    </recommendedName>
</protein>
<reference evidence="3 4" key="1">
    <citation type="journal article" date="2017" name="G3 (Bethesda)">
        <title>First Draft Genome Sequence of the Pathogenic Fungus Lomentospora prolificans (Formerly Scedosporium prolificans).</title>
        <authorList>
            <person name="Luo R."/>
            <person name="Zimin A."/>
            <person name="Workman R."/>
            <person name="Fan Y."/>
            <person name="Pertea G."/>
            <person name="Grossman N."/>
            <person name="Wear M.P."/>
            <person name="Jia B."/>
            <person name="Miller H."/>
            <person name="Casadevall A."/>
            <person name="Timp W."/>
            <person name="Zhang S.X."/>
            <person name="Salzberg S.L."/>
        </authorList>
    </citation>
    <scope>NUCLEOTIDE SEQUENCE [LARGE SCALE GENOMIC DNA]</scope>
    <source>
        <strain evidence="3 4">JHH-5317</strain>
    </source>
</reference>
<feature type="domain" description="BSD" evidence="2">
    <location>
        <begin position="262"/>
        <end position="314"/>
    </location>
</feature>
<dbReference type="InterPro" id="IPR035925">
    <property type="entry name" value="BSD_dom_sf"/>
</dbReference>
<dbReference type="SMART" id="SM00751">
    <property type="entry name" value="BSD"/>
    <property type="match status" value="1"/>
</dbReference>
<evidence type="ECO:0000259" key="2">
    <source>
        <dbReference type="PROSITE" id="PS50858"/>
    </source>
</evidence>
<evidence type="ECO:0000256" key="1">
    <source>
        <dbReference type="SAM" id="MobiDB-lite"/>
    </source>
</evidence>
<dbReference type="VEuPathDB" id="FungiDB:jhhlp_003165"/>
<organism evidence="3 4">
    <name type="scientific">Lomentospora prolificans</name>
    <dbReference type="NCBI Taxonomy" id="41688"/>
    <lineage>
        <taxon>Eukaryota</taxon>
        <taxon>Fungi</taxon>
        <taxon>Dikarya</taxon>
        <taxon>Ascomycota</taxon>
        <taxon>Pezizomycotina</taxon>
        <taxon>Sordariomycetes</taxon>
        <taxon>Hypocreomycetidae</taxon>
        <taxon>Microascales</taxon>
        <taxon>Microascaceae</taxon>
        <taxon>Lomentospora</taxon>
    </lineage>
</organism>
<dbReference type="SUPFAM" id="SSF140383">
    <property type="entry name" value="BSD domain-like"/>
    <property type="match status" value="1"/>
</dbReference>
<gene>
    <name evidence="3" type="ORF">jhhlp_003165</name>
</gene>
<dbReference type="GO" id="GO:0005737">
    <property type="term" value="C:cytoplasm"/>
    <property type="evidence" value="ECO:0007669"/>
    <property type="project" value="TreeGrafter"/>
</dbReference>
<dbReference type="InParanoid" id="A0A2N3NGC1"/>
<evidence type="ECO:0000313" key="4">
    <source>
        <dbReference type="Proteomes" id="UP000233524"/>
    </source>
</evidence>
<comment type="caution">
    <text evidence="3">The sequence shown here is derived from an EMBL/GenBank/DDBJ whole genome shotgun (WGS) entry which is preliminary data.</text>
</comment>
<dbReference type="PROSITE" id="PS50858">
    <property type="entry name" value="BSD"/>
    <property type="match status" value="1"/>
</dbReference>
<dbReference type="Proteomes" id="UP000233524">
    <property type="component" value="Unassembled WGS sequence"/>
</dbReference>